<dbReference type="EMBL" id="JAHUZE010000003">
    <property type="protein sequence ID" value="MBV7379759.1"/>
    <property type="molecule type" value="Genomic_DNA"/>
</dbReference>
<evidence type="ECO:0000313" key="3">
    <source>
        <dbReference type="Proteomes" id="UP000756530"/>
    </source>
</evidence>
<evidence type="ECO:0000313" key="2">
    <source>
        <dbReference type="EMBL" id="MBV7379759.1"/>
    </source>
</evidence>
<dbReference type="Proteomes" id="UP000756530">
    <property type="component" value="Unassembled WGS sequence"/>
</dbReference>
<feature type="transmembrane region" description="Helical" evidence="1">
    <location>
        <begin position="73"/>
        <end position="93"/>
    </location>
</feature>
<feature type="transmembrane region" description="Helical" evidence="1">
    <location>
        <begin position="6"/>
        <end position="26"/>
    </location>
</feature>
<protein>
    <submittedName>
        <fullName evidence="2">DUF1761 domain-containing protein</fullName>
    </submittedName>
</protein>
<keyword evidence="1" id="KW-0812">Transmembrane</keyword>
<organism evidence="2 3">
    <name type="scientific">Maritimibacter dapengensis</name>
    <dbReference type="NCBI Taxonomy" id="2836868"/>
    <lineage>
        <taxon>Bacteria</taxon>
        <taxon>Pseudomonadati</taxon>
        <taxon>Pseudomonadota</taxon>
        <taxon>Alphaproteobacteria</taxon>
        <taxon>Rhodobacterales</taxon>
        <taxon>Roseobacteraceae</taxon>
        <taxon>Maritimibacter</taxon>
    </lineage>
</organism>
<keyword evidence="1" id="KW-1133">Transmembrane helix</keyword>
<name>A0ABS6T3D1_9RHOB</name>
<feature type="transmembrane region" description="Helical" evidence="1">
    <location>
        <begin position="105"/>
        <end position="124"/>
    </location>
</feature>
<evidence type="ECO:0000256" key="1">
    <source>
        <dbReference type="SAM" id="Phobius"/>
    </source>
</evidence>
<feature type="transmembrane region" description="Helical" evidence="1">
    <location>
        <begin position="47"/>
        <end position="67"/>
    </location>
</feature>
<proteinExistence type="predicted"/>
<keyword evidence="3" id="KW-1185">Reference proteome</keyword>
<dbReference type="RefSeq" id="WP_218392952.1">
    <property type="nucleotide sequence ID" value="NZ_JAHUZE010000003.1"/>
</dbReference>
<accession>A0ABS6T3D1</accession>
<keyword evidence="1" id="KW-0472">Membrane</keyword>
<dbReference type="Pfam" id="PF08570">
    <property type="entry name" value="DUF1761"/>
    <property type="match status" value="1"/>
</dbReference>
<reference evidence="2 3" key="1">
    <citation type="submission" date="2021-05" db="EMBL/GenBank/DDBJ databases">
        <title>Culturable bacteria isolated from Daya Bay.</title>
        <authorList>
            <person name="Zheng W."/>
            <person name="Yu S."/>
            <person name="Huang Y."/>
        </authorList>
    </citation>
    <scope>NUCLEOTIDE SEQUENCE [LARGE SCALE GENOMIC DNA]</scope>
    <source>
        <strain evidence="2 3">DP4N28-5</strain>
    </source>
</reference>
<sequence length="125" mass="12817">MDFAAMNWGAVALGTVLAFGLGMIWFSPRMFGKTWSAGSHNIQPPDSPPVAAMVFQLLATALLAVVIGMTETAGAIGTAVAMILTVALFVAGMDLFSQKSGRATLVDAGYILAGGLLMIAAQAVL</sequence>
<comment type="caution">
    <text evidence="2">The sequence shown here is derived from an EMBL/GenBank/DDBJ whole genome shotgun (WGS) entry which is preliminary data.</text>
</comment>
<gene>
    <name evidence="2" type="ORF">KJP28_12575</name>
</gene>
<dbReference type="InterPro" id="IPR013879">
    <property type="entry name" value="DUF1761"/>
</dbReference>